<dbReference type="Proteomes" id="UP000431264">
    <property type="component" value="Unassembled WGS sequence"/>
</dbReference>
<dbReference type="EMBL" id="WQLW01000020">
    <property type="protein sequence ID" value="MVO11061.1"/>
    <property type="molecule type" value="Genomic_DNA"/>
</dbReference>
<comment type="caution">
    <text evidence="1">The sequence shown here is derived from an EMBL/GenBank/DDBJ whole genome shotgun (WGS) entry which is preliminary data.</text>
</comment>
<keyword evidence="2" id="KW-1185">Reference proteome</keyword>
<dbReference type="Pfam" id="PF14060">
    <property type="entry name" value="DUF4252"/>
    <property type="match status" value="1"/>
</dbReference>
<accession>A0A6I4IW03</accession>
<sequence length="175" mass="19799">MKSYIMLLLSLFLFSCNNEPSLQKYFVENSESSDFIAVDLGSSVINTEKMTLSQQDKDALQSFEKMNIIAFKKDSLNDVKYETESQKVKSLLKDEKYQELMRMGSGSNGGAIYFVGEEEHIDEFVLFATGKETGFAVVRILGNDMNPSYIMNLMGLLQKAEIDLDQLKPLQGFVK</sequence>
<evidence type="ECO:0000313" key="2">
    <source>
        <dbReference type="Proteomes" id="UP000431264"/>
    </source>
</evidence>
<dbReference type="OrthoDB" id="1143555at2"/>
<name>A0A6I4IW03_9FLAO</name>
<dbReference type="InterPro" id="IPR025348">
    <property type="entry name" value="DUF4252"/>
</dbReference>
<evidence type="ECO:0000313" key="1">
    <source>
        <dbReference type="EMBL" id="MVO11061.1"/>
    </source>
</evidence>
<dbReference type="RefSeq" id="WP_140999491.1">
    <property type="nucleotide sequence ID" value="NZ_VDCZ01000020.1"/>
</dbReference>
<proteinExistence type="predicted"/>
<dbReference type="PROSITE" id="PS51257">
    <property type="entry name" value="PROKAR_LIPOPROTEIN"/>
    <property type="match status" value="1"/>
</dbReference>
<dbReference type="AlphaFoldDB" id="A0A6I4IW03"/>
<reference evidence="2" key="1">
    <citation type="submission" date="2019-05" db="EMBL/GenBank/DDBJ databases">
        <title>Flavobacterium profundi sp. nov., isolated from a deep-sea seamount.</title>
        <authorList>
            <person name="Zhang D.-C."/>
        </authorList>
    </citation>
    <scope>NUCLEOTIDE SEQUENCE [LARGE SCALE GENOMIC DNA]</scope>
    <source>
        <strain evidence="2">TP390</strain>
    </source>
</reference>
<gene>
    <name evidence="1" type="ORF">GOQ30_17955</name>
</gene>
<protein>
    <submittedName>
        <fullName evidence="1">DUF4252 domain-containing protein</fullName>
    </submittedName>
</protein>
<organism evidence="1 2">
    <name type="scientific">Flavobacterium profundi</name>
    <dbReference type="NCBI Taxonomy" id="1774945"/>
    <lineage>
        <taxon>Bacteria</taxon>
        <taxon>Pseudomonadati</taxon>
        <taxon>Bacteroidota</taxon>
        <taxon>Flavobacteriia</taxon>
        <taxon>Flavobacteriales</taxon>
        <taxon>Flavobacteriaceae</taxon>
        <taxon>Flavobacterium</taxon>
    </lineage>
</organism>